<dbReference type="PANTHER" id="PTHR24198">
    <property type="entry name" value="ANKYRIN REPEAT AND PROTEIN KINASE DOMAIN-CONTAINING PROTEIN"/>
    <property type="match status" value="1"/>
</dbReference>
<dbReference type="PROSITE" id="PS50088">
    <property type="entry name" value="ANK_REPEAT"/>
    <property type="match status" value="1"/>
</dbReference>
<dbReference type="Gene3D" id="1.25.40.20">
    <property type="entry name" value="Ankyrin repeat-containing domain"/>
    <property type="match status" value="1"/>
</dbReference>
<evidence type="ECO:0000256" key="2">
    <source>
        <dbReference type="ARBA" id="ARBA00023043"/>
    </source>
</evidence>
<evidence type="ECO:0000313" key="5">
    <source>
        <dbReference type="Proteomes" id="UP000223968"/>
    </source>
</evidence>
<organism evidence="4 5">
    <name type="scientific">Helicocarpus griseus UAMH5409</name>
    <dbReference type="NCBI Taxonomy" id="1447875"/>
    <lineage>
        <taxon>Eukaryota</taxon>
        <taxon>Fungi</taxon>
        <taxon>Dikarya</taxon>
        <taxon>Ascomycota</taxon>
        <taxon>Pezizomycotina</taxon>
        <taxon>Eurotiomycetes</taxon>
        <taxon>Eurotiomycetidae</taxon>
        <taxon>Onygenales</taxon>
        <taxon>Ajellomycetaceae</taxon>
        <taxon>Helicocarpus</taxon>
    </lineage>
</organism>
<dbReference type="Pfam" id="PF13637">
    <property type="entry name" value="Ank_4"/>
    <property type="match status" value="1"/>
</dbReference>
<sequence>MQFPSRNRSGSVLNRRWKGTIKEFEKEHPPSLLICLLEEGAFHLAHALLQNPSVNINVQDFLGQTPLIFAVAQGREDIVAKLLARPDVRVNLADGLGRSAIFYAAQAGFEGIVGMFLESRWKVDLSIRDSGGRTALDYAQQEGHD</sequence>
<feature type="repeat" description="ANK" evidence="3">
    <location>
        <begin position="62"/>
        <end position="95"/>
    </location>
</feature>
<dbReference type="SUPFAM" id="SSF48403">
    <property type="entry name" value="Ankyrin repeat"/>
    <property type="match status" value="1"/>
</dbReference>
<dbReference type="PANTHER" id="PTHR24198:SF165">
    <property type="entry name" value="ANKYRIN REPEAT-CONTAINING PROTEIN-RELATED"/>
    <property type="match status" value="1"/>
</dbReference>
<dbReference type="InterPro" id="IPR036770">
    <property type="entry name" value="Ankyrin_rpt-contain_sf"/>
</dbReference>
<reference evidence="4 5" key="1">
    <citation type="submission" date="2017-10" db="EMBL/GenBank/DDBJ databases">
        <title>Comparative genomics in systemic dimorphic fungi from Ajellomycetaceae.</title>
        <authorList>
            <person name="Munoz J.F."/>
            <person name="Mcewen J.G."/>
            <person name="Clay O.K."/>
            <person name="Cuomo C.A."/>
        </authorList>
    </citation>
    <scope>NUCLEOTIDE SEQUENCE [LARGE SCALE GENOMIC DNA]</scope>
    <source>
        <strain evidence="4 5">UAMH5409</strain>
    </source>
</reference>
<dbReference type="Proteomes" id="UP000223968">
    <property type="component" value="Unassembled WGS sequence"/>
</dbReference>
<dbReference type="AlphaFoldDB" id="A0A2B7Y6M8"/>
<dbReference type="OrthoDB" id="20872at2759"/>
<protein>
    <submittedName>
        <fullName evidence="4">Uncharacterized protein</fullName>
    </submittedName>
</protein>
<comment type="caution">
    <text evidence="4">The sequence shown here is derived from an EMBL/GenBank/DDBJ whole genome shotgun (WGS) entry which is preliminary data.</text>
</comment>
<keyword evidence="5" id="KW-1185">Reference proteome</keyword>
<dbReference type="InterPro" id="IPR002110">
    <property type="entry name" value="Ankyrin_rpt"/>
</dbReference>
<keyword evidence="1" id="KW-0677">Repeat</keyword>
<dbReference type="STRING" id="1447875.A0A2B7Y6M8"/>
<dbReference type="SMART" id="SM00248">
    <property type="entry name" value="ANK"/>
    <property type="match status" value="3"/>
</dbReference>
<evidence type="ECO:0000313" key="4">
    <source>
        <dbReference type="EMBL" id="PGH16538.1"/>
    </source>
</evidence>
<accession>A0A2B7Y6M8</accession>
<evidence type="ECO:0000256" key="3">
    <source>
        <dbReference type="PROSITE-ProRule" id="PRU00023"/>
    </source>
</evidence>
<name>A0A2B7Y6M8_9EURO</name>
<proteinExistence type="predicted"/>
<dbReference type="EMBL" id="PDNB01000016">
    <property type="protein sequence ID" value="PGH16538.1"/>
    <property type="molecule type" value="Genomic_DNA"/>
</dbReference>
<gene>
    <name evidence="4" type="ORF">AJ79_01643</name>
</gene>
<keyword evidence="2 3" id="KW-0040">ANK repeat</keyword>
<evidence type="ECO:0000256" key="1">
    <source>
        <dbReference type="ARBA" id="ARBA00022737"/>
    </source>
</evidence>